<feature type="domain" description="Galactosyltransferase N-terminal" evidence="20">
    <location>
        <begin position="99"/>
        <end position="231"/>
    </location>
</feature>
<evidence type="ECO:0000256" key="8">
    <source>
        <dbReference type="ARBA" id="ARBA00022723"/>
    </source>
</evidence>
<dbReference type="FunCoup" id="H3CLJ1">
    <property type="interactions" value="846"/>
</dbReference>
<comment type="pathway">
    <text evidence="3 17">Protein modification; protein glycosylation.</text>
</comment>
<protein>
    <recommendedName>
        <fullName evidence="17">Beta-1,4-galactosyltransferase</fullName>
        <shortName evidence="17">Beta-1,4-GalTase</shortName>
        <ecNumber evidence="17">2.4.1.-</ecNumber>
    </recommendedName>
</protein>
<dbReference type="Pfam" id="PF13733">
    <property type="entry name" value="Glyco_transf_7N"/>
    <property type="match status" value="1"/>
</dbReference>
<comment type="catalytic activity">
    <reaction evidence="16">
        <text>N-acetyl-D-glucosamine + UDP-alpha-D-galactose = beta-D-galactosyl-(1-&gt;4)-N-acetyl-D-glucosamine + UDP + H(+)</text>
        <dbReference type="Rhea" id="RHEA:17745"/>
        <dbReference type="ChEBI" id="CHEBI:15378"/>
        <dbReference type="ChEBI" id="CHEBI:58223"/>
        <dbReference type="ChEBI" id="CHEBI:60152"/>
        <dbReference type="ChEBI" id="CHEBI:66914"/>
        <dbReference type="ChEBI" id="CHEBI:506227"/>
        <dbReference type="EC" id="2.4.1.90"/>
    </reaction>
    <physiologicalReaction direction="left-to-right" evidence="16">
        <dbReference type="Rhea" id="RHEA:17746"/>
    </physiologicalReaction>
</comment>
<keyword evidence="22" id="KW-1185">Reference proteome</keyword>
<dbReference type="SUPFAM" id="SSF53448">
    <property type="entry name" value="Nucleotide-diphospho-sugar transferases"/>
    <property type="match status" value="1"/>
</dbReference>
<comment type="cofactor">
    <cofactor evidence="1 17">
        <name>Mn(2+)</name>
        <dbReference type="ChEBI" id="CHEBI:29035"/>
    </cofactor>
</comment>
<comment type="subcellular location">
    <subcellularLocation>
        <location evidence="2 17">Golgi apparatus membrane</location>
        <topology evidence="2 17">Single-pass type II membrane protein</topology>
    </subcellularLocation>
</comment>
<keyword evidence="7 17" id="KW-0812">Transmembrane</keyword>
<evidence type="ECO:0000256" key="14">
    <source>
        <dbReference type="ARBA" id="ARBA00023180"/>
    </source>
</evidence>
<evidence type="ECO:0000256" key="16">
    <source>
        <dbReference type="ARBA" id="ARBA00049413"/>
    </source>
</evidence>
<dbReference type="GO" id="GO:0046872">
    <property type="term" value="F:metal ion binding"/>
    <property type="evidence" value="ECO:0007669"/>
    <property type="project" value="UniProtKB-UniRule"/>
</dbReference>
<evidence type="ECO:0000256" key="15">
    <source>
        <dbReference type="ARBA" id="ARBA00023211"/>
    </source>
</evidence>
<dbReference type="UniPathway" id="UPA00378"/>
<proteinExistence type="inferred from homology"/>
<dbReference type="InParanoid" id="H3CLJ1"/>
<evidence type="ECO:0000313" key="22">
    <source>
        <dbReference type="Proteomes" id="UP000007303"/>
    </source>
</evidence>
<dbReference type="InterPro" id="IPR003859">
    <property type="entry name" value="Galactosyl_T"/>
</dbReference>
<evidence type="ECO:0000256" key="17">
    <source>
        <dbReference type="RuleBase" id="RU368121"/>
    </source>
</evidence>
<dbReference type="GO" id="GO:0000139">
    <property type="term" value="C:Golgi membrane"/>
    <property type="evidence" value="ECO:0007669"/>
    <property type="project" value="UniProtKB-SubCell"/>
</dbReference>
<feature type="domain" description="Galactosyltransferase C-terminal" evidence="19">
    <location>
        <begin position="236"/>
        <end position="313"/>
    </location>
</feature>
<evidence type="ECO:0000259" key="20">
    <source>
        <dbReference type="Pfam" id="PF13733"/>
    </source>
</evidence>
<evidence type="ECO:0000256" key="7">
    <source>
        <dbReference type="ARBA" id="ARBA00022692"/>
    </source>
</evidence>
<dbReference type="FunFam" id="3.90.550.10:FF:000028">
    <property type="entry name" value="beta-1,4-galactosyltransferase 1"/>
    <property type="match status" value="1"/>
</dbReference>
<reference evidence="22" key="1">
    <citation type="journal article" date="2004" name="Nature">
        <title>Genome duplication in the teleost fish Tetraodon nigroviridis reveals the early vertebrate proto-karyotype.</title>
        <authorList>
            <person name="Jaillon O."/>
            <person name="Aury J.-M."/>
            <person name="Brunet F."/>
            <person name="Petit J.-L."/>
            <person name="Stange-Thomann N."/>
            <person name="Mauceli E."/>
            <person name="Bouneau L."/>
            <person name="Fischer C."/>
            <person name="Ozouf-Costaz C."/>
            <person name="Bernot A."/>
            <person name="Nicaud S."/>
            <person name="Jaffe D."/>
            <person name="Fisher S."/>
            <person name="Lutfalla G."/>
            <person name="Dossat C."/>
            <person name="Segurens B."/>
            <person name="Dasilva C."/>
            <person name="Salanoubat M."/>
            <person name="Levy M."/>
            <person name="Boudet N."/>
            <person name="Castellano S."/>
            <person name="Anthouard V."/>
            <person name="Jubin C."/>
            <person name="Castelli V."/>
            <person name="Katinka M."/>
            <person name="Vacherie B."/>
            <person name="Biemont C."/>
            <person name="Skalli Z."/>
            <person name="Cattolico L."/>
            <person name="Poulain J."/>
            <person name="De Berardinis V."/>
            <person name="Cruaud C."/>
            <person name="Duprat S."/>
            <person name="Brottier P."/>
            <person name="Coutanceau J.-P."/>
            <person name="Gouzy J."/>
            <person name="Parra G."/>
            <person name="Lardier G."/>
            <person name="Chapple C."/>
            <person name="McKernan K.J."/>
            <person name="McEwan P."/>
            <person name="Bosak S."/>
            <person name="Kellis M."/>
            <person name="Volff J.-N."/>
            <person name="Guigo R."/>
            <person name="Zody M.C."/>
            <person name="Mesirov J."/>
            <person name="Lindblad-Toh K."/>
            <person name="Birren B."/>
            <person name="Nusbaum C."/>
            <person name="Kahn D."/>
            <person name="Robinson-Rechavi M."/>
            <person name="Laudet V."/>
            <person name="Schachter V."/>
            <person name="Quetier F."/>
            <person name="Saurin W."/>
            <person name="Scarpelli C."/>
            <person name="Wincker P."/>
            <person name="Lander E.S."/>
            <person name="Weissenbach J."/>
            <person name="Roest Crollius H."/>
        </authorList>
    </citation>
    <scope>NUCLEOTIDE SEQUENCE [LARGE SCALE GENOMIC DNA]</scope>
</reference>
<dbReference type="InterPro" id="IPR029044">
    <property type="entry name" value="Nucleotide-diphossugar_trans"/>
</dbReference>
<keyword evidence="5 17" id="KW-0328">Glycosyltransferase</keyword>
<evidence type="ECO:0000256" key="3">
    <source>
        <dbReference type="ARBA" id="ARBA00004922"/>
    </source>
</evidence>
<dbReference type="GO" id="GO:0032580">
    <property type="term" value="C:Golgi cisterna membrane"/>
    <property type="evidence" value="ECO:0007669"/>
    <property type="project" value="UniProtKB-UniRule"/>
</dbReference>
<evidence type="ECO:0000256" key="2">
    <source>
        <dbReference type="ARBA" id="ARBA00004323"/>
    </source>
</evidence>
<dbReference type="Ensembl" id="ENSTNIT00000009291.1">
    <property type="protein sequence ID" value="ENSTNIP00000009120.1"/>
    <property type="gene ID" value="ENSTNIG00000006358.1"/>
</dbReference>
<keyword evidence="14 17" id="KW-0325">Glycoprotein</keyword>
<dbReference type="Proteomes" id="UP000007303">
    <property type="component" value="Unassembled WGS sequence"/>
</dbReference>
<dbReference type="Pfam" id="PF02709">
    <property type="entry name" value="Glyco_transf_7C"/>
    <property type="match status" value="1"/>
</dbReference>
<keyword evidence="11 17" id="KW-0333">Golgi apparatus</keyword>
<evidence type="ECO:0000256" key="9">
    <source>
        <dbReference type="ARBA" id="ARBA00022968"/>
    </source>
</evidence>
<dbReference type="Gene3D" id="3.90.550.10">
    <property type="entry name" value="Spore Coat Polysaccharide Biosynthesis Protein SpsA, Chain A"/>
    <property type="match status" value="1"/>
</dbReference>
<evidence type="ECO:0000256" key="13">
    <source>
        <dbReference type="ARBA" id="ARBA00023157"/>
    </source>
</evidence>
<dbReference type="EC" id="2.4.1.-" evidence="17"/>
<evidence type="ECO:0000256" key="11">
    <source>
        <dbReference type="ARBA" id="ARBA00023034"/>
    </source>
</evidence>
<comment type="similarity">
    <text evidence="4 17">Belongs to the glycosyltransferase 7 family.</text>
</comment>
<reference evidence="21" key="3">
    <citation type="submission" date="2025-09" db="UniProtKB">
        <authorList>
            <consortium name="Ensembl"/>
        </authorList>
    </citation>
    <scope>IDENTIFICATION</scope>
</reference>
<dbReference type="InterPro" id="IPR027791">
    <property type="entry name" value="Galactosyl_T_C"/>
</dbReference>
<dbReference type="GO" id="GO:0006487">
    <property type="term" value="P:protein N-linked glycosylation"/>
    <property type="evidence" value="ECO:0007669"/>
    <property type="project" value="TreeGrafter"/>
</dbReference>
<evidence type="ECO:0000256" key="12">
    <source>
        <dbReference type="ARBA" id="ARBA00023136"/>
    </source>
</evidence>
<evidence type="ECO:0000259" key="19">
    <source>
        <dbReference type="Pfam" id="PF02709"/>
    </source>
</evidence>
<feature type="compositionally biased region" description="Basic and acidic residues" evidence="18">
    <location>
        <begin position="85"/>
        <end position="100"/>
    </location>
</feature>
<evidence type="ECO:0000313" key="21">
    <source>
        <dbReference type="Ensembl" id="ENSTNIP00000009120.1"/>
    </source>
</evidence>
<dbReference type="GO" id="GO:0008092">
    <property type="term" value="F:cytoskeletal protein binding"/>
    <property type="evidence" value="ECO:0007669"/>
    <property type="project" value="TreeGrafter"/>
</dbReference>
<comment type="function">
    <text evidence="17">Responsible for the synthesis of complex-type N-linked oligosaccharides in many glycoproteins as well as the carbohydrate moieties of glycolipids.</text>
</comment>
<evidence type="ECO:0000256" key="6">
    <source>
        <dbReference type="ARBA" id="ARBA00022679"/>
    </source>
</evidence>
<dbReference type="AlphaFoldDB" id="H3CLJ1"/>
<dbReference type="CDD" id="cd00899">
    <property type="entry name" value="b4GalT"/>
    <property type="match status" value="1"/>
</dbReference>
<keyword evidence="9 17" id="KW-0735">Signal-anchor</keyword>
<dbReference type="InterPro" id="IPR027995">
    <property type="entry name" value="Galactosyl_T_N"/>
</dbReference>
<dbReference type="HOGENOM" id="CLU_044391_0_0_1"/>
<keyword evidence="12 17" id="KW-0472">Membrane</keyword>
<name>H3CLJ1_TETNG</name>
<dbReference type="GO" id="GO:0003831">
    <property type="term" value="F:beta-N-acetylglucosaminylglycopeptide beta-1,4-galactosyltransferase activity"/>
    <property type="evidence" value="ECO:0007669"/>
    <property type="project" value="TreeGrafter"/>
</dbReference>
<feature type="region of interest" description="Disordered" evidence="18">
    <location>
        <begin position="57"/>
        <end position="100"/>
    </location>
</feature>
<keyword evidence="15 17" id="KW-0464">Manganese</keyword>
<dbReference type="STRING" id="99883.ENSTNIP00000009120"/>
<evidence type="ECO:0000256" key="1">
    <source>
        <dbReference type="ARBA" id="ARBA00001936"/>
    </source>
</evidence>
<keyword evidence="8 17" id="KW-0479">Metal-binding</keyword>
<keyword evidence="6 17" id="KW-0808">Transferase</keyword>
<keyword evidence="13" id="KW-1015">Disulfide bond</keyword>
<evidence type="ECO:0000256" key="10">
    <source>
        <dbReference type="ARBA" id="ARBA00022989"/>
    </source>
</evidence>
<reference evidence="21" key="2">
    <citation type="submission" date="2025-08" db="UniProtKB">
        <authorList>
            <consortium name="Ensembl"/>
        </authorList>
    </citation>
    <scope>IDENTIFICATION</scope>
</reference>
<dbReference type="PANTHER" id="PTHR19300:SF5">
    <property type="entry name" value="BETA-1,4-GALACTOSYLTRANSFERASE 1"/>
    <property type="match status" value="1"/>
</dbReference>
<dbReference type="GeneTree" id="ENSGT00940000155244"/>
<organism evidence="21 22">
    <name type="scientific">Tetraodon nigroviridis</name>
    <name type="common">Spotted green pufferfish</name>
    <name type="synonym">Chelonodon nigroviridis</name>
    <dbReference type="NCBI Taxonomy" id="99883"/>
    <lineage>
        <taxon>Eukaryota</taxon>
        <taxon>Metazoa</taxon>
        <taxon>Chordata</taxon>
        <taxon>Craniata</taxon>
        <taxon>Vertebrata</taxon>
        <taxon>Euteleostomi</taxon>
        <taxon>Actinopterygii</taxon>
        <taxon>Neopterygii</taxon>
        <taxon>Teleostei</taxon>
        <taxon>Neoteleostei</taxon>
        <taxon>Acanthomorphata</taxon>
        <taxon>Eupercaria</taxon>
        <taxon>Tetraodontiformes</taxon>
        <taxon>Tetradontoidea</taxon>
        <taxon>Tetraodontidae</taxon>
        <taxon>Tetraodon</taxon>
    </lineage>
</organism>
<accession>H3CLJ1</accession>
<feature type="transmembrane region" description="Helical" evidence="17">
    <location>
        <begin position="24"/>
        <end position="41"/>
    </location>
</feature>
<dbReference type="OMA" id="IYKCYDQ"/>
<sequence length="366" mass="42311">PSPPTNMAADAAVNFNLLHRTCKLVVLLCFLHISVTIVFYIRSLDIRFAFAQNQQSYNHSSRANPPRPPAVTSQEGPLRAWTQRSPEKEHEPPRKLDKCPDTAPLLVGPLRVDFNIPVSLEEVKRQNPAVQRGGRFRPSGCEALQKVAVIIPFRRREEHLKLWLHYLHPILQRQQLHYGVYVINQDGDETFNRAKLLNVGYVEALKEDDYDCFVFSDVDLIPMDDRNTYRCFSQPRHLSVFMDKFGFRLPYHQYFGGVSAMSKEQYLKINGLPNNYWGWGGEDDDIYNRLMLRGMSISRPSADVGKCRMIRHERDQQNEPNPQRFDQIAHTRDTINSDGINSLTYRLIQVDKLDLYTKITVDVGKP</sequence>
<evidence type="ECO:0000256" key="5">
    <source>
        <dbReference type="ARBA" id="ARBA00022676"/>
    </source>
</evidence>
<keyword evidence="10 17" id="KW-1133">Transmembrane helix</keyword>
<evidence type="ECO:0000256" key="18">
    <source>
        <dbReference type="SAM" id="MobiDB-lite"/>
    </source>
</evidence>
<dbReference type="PANTHER" id="PTHR19300">
    <property type="entry name" value="BETA-1,4-GALACTOSYLTRANSFERASE"/>
    <property type="match status" value="1"/>
</dbReference>
<dbReference type="PRINTS" id="PR02050">
    <property type="entry name" value="B14GALTRFASE"/>
</dbReference>
<dbReference type="GO" id="GO:0005975">
    <property type="term" value="P:carbohydrate metabolic process"/>
    <property type="evidence" value="ECO:0007669"/>
    <property type="project" value="InterPro"/>
</dbReference>
<evidence type="ECO:0000256" key="4">
    <source>
        <dbReference type="ARBA" id="ARBA00005735"/>
    </source>
</evidence>
<dbReference type="GO" id="GO:0003945">
    <property type="term" value="F:N-acetyllactosamine synthase activity"/>
    <property type="evidence" value="ECO:0007669"/>
    <property type="project" value="UniProtKB-EC"/>
</dbReference>